<dbReference type="SMART" id="SM00530">
    <property type="entry name" value="HTH_XRE"/>
    <property type="match status" value="1"/>
</dbReference>
<protein>
    <submittedName>
        <fullName evidence="2">XRE family transcriptional regulator</fullName>
    </submittedName>
</protein>
<dbReference type="PANTHER" id="PTHR35010">
    <property type="entry name" value="BLL4672 PROTEIN-RELATED"/>
    <property type="match status" value="1"/>
</dbReference>
<proteinExistence type="predicted"/>
<dbReference type="InterPro" id="IPR010982">
    <property type="entry name" value="Lambda_DNA-bd_dom_sf"/>
</dbReference>
<gene>
    <name evidence="2" type="ORF">D9753_35190</name>
</gene>
<dbReference type="KEGG" id="sdd:D9753_35190"/>
<organism evidence="2 3">
    <name type="scientific">Streptomyces dangxiongensis</name>
    <dbReference type="NCBI Taxonomy" id="1442032"/>
    <lineage>
        <taxon>Bacteria</taxon>
        <taxon>Bacillati</taxon>
        <taxon>Actinomycetota</taxon>
        <taxon>Actinomycetes</taxon>
        <taxon>Kitasatosporales</taxon>
        <taxon>Streptomycetaceae</taxon>
        <taxon>Streptomyces</taxon>
    </lineage>
</organism>
<dbReference type="InterPro" id="IPR001387">
    <property type="entry name" value="Cro/C1-type_HTH"/>
</dbReference>
<dbReference type="PANTHER" id="PTHR35010:SF2">
    <property type="entry name" value="BLL4672 PROTEIN"/>
    <property type="match status" value="1"/>
</dbReference>
<evidence type="ECO:0000313" key="2">
    <source>
        <dbReference type="EMBL" id="AYN43256.1"/>
    </source>
</evidence>
<dbReference type="GO" id="GO:0003677">
    <property type="term" value="F:DNA binding"/>
    <property type="evidence" value="ECO:0007669"/>
    <property type="project" value="InterPro"/>
</dbReference>
<dbReference type="OrthoDB" id="3542608at2"/>
<dbReference type="AlphaFoldDB" id="A0A3G2JLC1"/>
<keyword evidence="3" id="KW-1185">Reference proteome</keyword>
<dbReference type="PROSITE" id="PS50943">
    <property type="entry name" value="HTH_CROC1"/>
    <property type="match status" value="1"/>
</dbReference>
<dbReference type="Gene3D" id="3.30.450.180">
    <property type="match status" value="1"/>
</dbReference>
<dbReference type="EMBL" id="CP033073">
    <property type="protein sequence ID" value="AYN43256.1"/>
    <property type="molecule type" value="Genomic_DNA"/>
</dbReference>
<sequence length="292" mass="31927">MDRRQEVSDFLSSRRAKITPEQAGLPAYGGDARRVPGLRREEVASLAGVSVDYYTRLERGNALGVSDGVLDNLARALQLNEAERTHLFDLVRSADGAVPPSETRAPQIPPAILRILHAVAGLPAYLRTPRLDTLAANQLGRALFSPFMHGRSLPVNNARFILLDPRAVDFFPDWDTVAHDTVAALRWQVGRNPRDKALAELVDELSAGSELFRTRWADHNVRIHRGGVKSIRHPAVGDLTVSYESMTVDSDAGLILTVYSAEPDSPSEKALRRLADWAAAVEGEQSTQAPTG</sequence>
<feature type="domain" description="HTH cro/C1-type" evidence="1">
    <location>
        <begin position="37"/>
        <end position="84"/>
    </location>
</feature>
<dbReference type="SUPFAM" id="SSF47413">
    <property type="entry name" value="lambda repressor-like DNA-binding domains"/>
    <property type="match status" value="1"/>
</dbReference>
<dbReference type="Gene3D" id="1.10.260.40">
    <property type="entry name" value="lambda repressor-like DNA-binding domains"/>
    <property type="match status" value="1"/>
</dbReference>
<dbReference type="CDD" id="cd00093">
    <property type="entry name" value="HTH_XRE"/>
    <property type="match status" value="1"/>
</dbReference>
<reference evidence="2 3" key="1">
    <citation type="submission" date="2018-10" db="EMBL/GenBank/DDBJ databases">
        <title>The genome of Streptomyces dangxiongensis Z022.</title>
        <authorList>
            <person name="Zhang B."/>
        </authorList>
    </citation>
    <scope>NUCLEOTIDE SEQUENCE [LARGE SCALE GENOMIC DNA]</scope>
    <source>
        <strain evidence="2 3">Z022</strain>
    </source>
</reference>
<accession>A0A3G2JLC1</accession>
<name>A0A3G2JLC1_9ACTN</name>
<evidence type="ECO:0000259" key="1">
    <source>
        <dbReference type="PROSITE" id="PS50943"/>
    </source>
</evidence>
<dbReference type="InterPro" id="IPR041413">
    <property type="entry name" value="MLTR_LBD"/>
</dbReference>
<dbReference type="RefSeq" id="WP_121790682.1">
    <property type="nucleotide sequence ID" value="NZ_CP033073.1"/>
</dbReference>
<dbReference type="Pfam" id="PF17765">
    <property type="entry name" value="MLTR_LBD"/>
    <property type="match status" value="1"/>
</dbReference>
<evidence type="ECO:0000313" key="3">
    <source>
        <dbReference type="Proteomes" id="UP000268329"/>
    </source>
</evidence>
<dbReference type="Pfam" id="PF13560">
    <property type="entry name" value="HTH_31"/>
    <property type="match status" value="1"/>
</dbReference>
<dbReference type="Proteomes" id="UP000268329">
    <property type="component" value="Chromosome"/>
</dbReference>